<reference evidence="1 2" key="1">
    <citation type="submission" date="2015-09" db="EMBL/GenBank/DDBJ databases">
        <title>Trachymyrmex cornetzi WGS genome.</title>
        <authorList>
            <person name="Nygaard S."/>
            <person name="Hu H."/>
            <person name="Boomsma J."/>
            <person name="Zhang G."/>
        </authorList>
    </citation>
    <scope>NUCLEOTIDE SEQUENCE [LARGE SCALE GENOMIC DNA]</scope>
    <source>
        <strain evidence="1">Tcor2-1</strain>
        <tissue evidence="1">Whole body</tissue>
    </source>
</reference>
<sequence>NFKIAYSISNTSKSLITRGKDKPDPLANHNVVYKISYEDCEASYVYRTNQKKIKNKIKFSTTVDRFNHTFLQTPLSMKFTVVAGSDTRIGKFIASTRARGPGIVELIRFVSSSLDLDTRR</sequence>
<gene>
    <name evidence="1" type="ORF">ALC57_07427</name>
</gene>
<feature type="non-terminal residue" evidence="1">
    <location>
        <position position="1"/>
    </location>
</feature>
<proteinExistence type="predicted"/>
<organism evidence="1 2">
    <name type="scientific">Trachymyrmex cornetzi</name>
    <dbReference type="NCBI Taxonomy" id="471704"/>
    <lineage>
        <taxon>Eukaryota</taxon>
        <taxon>Metazoa</taxon>
        <taxon>Ecdysozoa</taxon>
        <taxon>Arthropoda</taxon>
        <taxon>Hexapoda</taxon>
        <taxon>Insecta</taxon>
        <taxon>Pterygota</taxon>
        <taxon>Neoptera</taxon>
        <taxon>Endopterygota</taxon>
        <taxon>Hymenoptera</taxon>
        <taxon>Apocrita</taxon>
        <taxon>Aculeata</taxon>
        <taxon>Formicoidea</taxon>
        <taxon>Formicidae</taxon>
        <taxon>Myrmicinae</taxon>
        <taxon>Trachymyrmex</taxon>
    </lineage>
</organism>
<accession>A0A195E5F9</accession>
<dbReference type="EMBL" id="KQ979609">
    <property type="protein sequence ID" value="KYN20137.1"/>
    <property type="molecule type" value="Genomic_DNA"/>
</dbReference>
<evidence type="ECO:0000313" key="1">
    <source>
        <dbReference type="EMBL" id="KYN20137.1"/>
    </source>
</evidence>
<evidence type="ECO:0000313" key="2">
    <source>
        <dbReference type="Proteomes" id="UP000078492"/>
    </source>
</evidence>
<dbReference type="Proteomes" id="UP000078492">
    <property type="component" value="Unassembled WGS sequence"/>
</dbReference>
<dbReference type="AlphaFoldDB" id="A0A195E5F9"/>
<protein>
    <submittedName>
        <fullName evidence="1">Uncharacterized protein</fullName>
    </submittedName>
</protein>
<keyword evidence="2" id="KW-1185">Reference proteome</keyword>
<name>A0A195E5F9_9HYME</name>